<proteinExistence type="predicted"/>
<dbReference type="InterPro" id="IPR013783">
    <property type="entry name" value="Ig-like_fold"/>
</dbReference>
<feature type="transmembrane region" description="Helical" evidence="2">
    <location>
        <begin position="161"/>
        <end position="181"/>
    </location>
</feature>
<dbReference type="AlphaFoldDB" id="A0A5J5D4U3"/>
<dbReference type="Proteomes" id="UP000327493">
    <property type="component" value="Chromosome 9"/>
</dbReference>
<keyword evidence="2" id="KW-1133">Transmembrane helix</keyword>
<reference evidence="4 5" key="1">
    <citation type="submission" date="2019-08" db="EMBL/GenBank/DDBJ databases">
        <title>A chromosome-level genome assembly, high-density linkage maps, and genome scans reveal the genomic architecture of hybrid incompatibilities underlying speciation via character displacement in darters (Percidae: Etheostominae).</title>
        <authorList>
            <person name="Moran R.L."/>
            <person name="Catchen J.M."/>
            <person name="Fuller R.C."/>
        </authorList>
    </citation>
    <scope>NUCLEOTIDE SEQUENCE [LARGE SCALE GENOMIC DNA]</scope>
    <source>
        <strain evidence="4">EspeVRDwgs_2016</strain>
        <tissue evidence="4">Muscle</tissue>
    </source>
</reference>
<keyword evidence="2" id="KW-0472">Membrane</keyword>
<keyword evidence="2" id="KW-0812">Transmembrane</keyword>
<evidence type="ECO:0000256" key="2">
    <source>
        <dbReference type="SAM" id="Phobius"/>
    </source>
</evidence>
<evidence type="ECO:0000256" key="1">
    <source>
        <dbReference type="SAM" id="MobiDB-lite"/>
    </source>
</evidence>
<name>A0A5J5D4U3_9PERO</name>
<comment type="caution">
    <text evidence="4">The sequence shown here is derived from an EMBL/GenBank/DDBJ whole genome shotgun (WGS) entry which is preliminary data.</text>
</comment>
<evidence type="ECO:0008006" key="6">
    <source>
        <dbReference type="Google" id="ProtNLM"/>
    </source>
</evidence>
<dbReference type="EMBL" id="VOFY01000009">
    <property type="protein sequence ID" value="KAA8589712.1"/>
    <property type="molecule type" value="Genomic_DNA"/>
</dbReference>
<evidence type="ECO:0000313" key="4">
    <source>
        <dbReference type="EMBL" id="KAA8589712.1"/>
    </source>
</evidence>
<dbReference type="Gene3D" id="2.60.40.10">
    <property type="entry name" value="Immunoglobulins"/>
    <property type="match status" value="1"/>
</dbReference>
<evidence type="ECO:0000313" key="5">
    <source>
        <dbReference type="Proteomes" id="UP000327493"/>
    </source>
</evidence>
<sequence length="273" mass="30417">MPPGAPWRTGLLLSFLCSCACQEKECVLGIVGRPVSLPCVYPQLVPFVNVSIEWRRGEKVVLKSVWKKDGDVEEWSINRATTPADAALTGDVSLQLSTVGPTEHNTSYSLLVTAGDIYWLINNTEEPPEGSVRTLATSHPDSHLYNITSYLTADIPKDASVSTALCVVVGALVLAGVLYQIHLDRMSKRKKNQYQEQHPNRGYKRRRPDEEEAEEMKPEGKETDVSDKEAGAWEGEEDAVLVQRSVTWFHRFLLSWTLPGQTSRRRCRPGAAP</sequence>
<keyword evidence="5" id="KW-1185">Reference proteome</keyword>
<organism evidence="4 5">
    <name type="scientific">Etheostoma spectabile</name>
    <name type="common">orangethroat darter</name>
    <dbReference type="NCBI Taxonomy" id="54343"/>
    <lineage>
        <taxon>Eukaryota</taxon>
        <taxon>Metazoa</taxon>
        <taxon>Chordata</taxon>
        <taxon>Craniata</taxon>
        <taxon>Vertebrata</taxon>
        <taxon>Euteleostomi</taxon>
        <taxon>Actinopterygii</taxon>
        <taxon>Neopterygii</taxon>
        <taxon>Teleostei</taxon>
        <taxon>Neoteleostei</taxon>
        <taxon>Acanthomorphata</taxon>
        <taxon>Eupercaria</taxon>
        <taxon>Perciformes</taxon>
        <taxon>Percoidei</taxon>
        <taxon>Percidae</taxon>
        <taxon>Etheostomatinae</taxon>
        <taxon>Etheostoma</taxon>
    </lineage>
</organism>
<feature type="signal peptide" evidence="3">
    <location>
        <begin position="1"/>
        <end position="22"/>
    </location>
</feature>
<protein>
    <recommendedName>
        <fullName evidence="6">Immunoglobulin subtype domain-containing protein</fullName>
    </recommendedName>
</protein>
<feature type="region of interest" description="Disordered" evidence="1">
    <location>
        <begin position="189"/>
        <end position="234"/>
    </location>
</feature>
<keyword evidence="3" id="KW-0732">Signal</keyword>
<accession>A0A5J5D4U3</accession>
<gene>
    <name evidence="4" type="ORF">FQN60_013077</name>
</gene>
<feature type="compositionally biased region" description="Basic and acidic residues" evidence="1">
    <location>
        <begin position="215"/>
        <end position="231"/>
    </location>
</feature>
<feature type="chain" id="PRO_5023889788" description="Immunoglobulin subtype domain-containing protein" evidence="3">
    <location>
        <begin position="23"/>
        <end position="273"/>
    </location>
</feature>
<evidence type="ECO:0000256" key="3">
    <source>
        <dbReference type="SAM" id="SignalP"/>
    </source>
</evidence>